<feature type="transmembrane region" description="Helical" evidence="2">
    <location>
        <begin position="380"/>
        <end position="397"/>
    </location>
</feature>
<evidence type="ECO:0000256" key="1">
    <source>
        <dbReference type="SAM" id="MobiDB-lite"/>
    </source>
</evidence>
<feature type="compositionally biased region" description="Low complexity" evidence="1">
    <location>
        <begin position="337"/>
        <end position="352"/>
    </location>
</feature>
<evidence type="ECO:0000313" key="3">
    <source>
        <dbReference type="EMBL" id="KKY18435.1"/>
    </source>
</evidence>
<proteinExistence type="predicted"/>
<dbReference type="EMBL" id="LCWF01000121">
    <property type="protein sequence ID" value="KKY18435.1"/>
    <property type="molecule type" value="Genomic_DNA"/>
</dbReference>
<dbReference type="Proteomes" id="UP000053317">
    <property type="component" value="Unassembled WGS sequence"/>
</dbReference>
<evidence type="ECO:0000256" key="2">
    <source>
        <dbReference type="SAM" id="Phobius"/>
    </source>
</evidence>
<organism evidence="3 4">
    <name type="scientific">Phaeomoniella chlamydospora</name>
    <name type="common">Phaeoacremonium chlamydosporum</name>
    <dbReference type="NCBI Taxonomy" id="158046"/>
    <lineage>
        <taxon>Eukaryota</taxon>
        <taxon>Fungi</taxon>
        <taxon>Dikarya</taxon>
        <taxon>Ascomycota</taxon>
        <taxon>Pezizomycotina</taxon>
        <taxon>Eurotiomycetes</taxon>
        <taxon>Chaetothyriomycetidae</taxon>
        <taxon>Phaeomoniellales</taxon>
        <taxon>Phaeomoniellaceae</taxon>
        <taxon>Phaeomoniella</taxon>
    </lineage>
</organism>
<reference evidence="3 4" key="2">
    <citation type="submission" date="2015-05" db="EMBL/GenBank/DDBJ databases">
        <authorList>
            <person name="Morales-Cruz A."/>
            <person name="Amrine K.C."/>
            <person name="Cantu D."/>
        </authorList>
    </citation>
    <scope>NUCLEOTIDE SEQUENCE [LARGE SCALE GENOMIC DNA]</scope>
    <source>
        <strain evidence="3">UCRPC4</strain>
    </source>
</reference>
<reference evidence="3 4" key="1">
    <citation type="submission" date="2015-05" db="EMBL/GenBank/DDBJ databases">
        <title>Distinctive expansion of gene families associated with plant cell wall degradation and secondary metabolism in the genomes of grapevine trunk pathogens.</title>
        <authorList>
            <person name="Lawrence D.P."/>
            <person name="Travadon R."/>
            <person name="Rolshausen P.E."/>
            <person name="Baumgartner K."/>
        </authorList>
    </citation>
    <scope>NUCLEOTIDE SEQUENCE [LARGE SCALE GENOMIC DNA]</scope>
    <source>
        <strain evidence="3">UCRPC4</strain>
    </source>
</reference>
<sequence length="429" mass="47247">MSAYDRVLIATGLLFHTEALSLLEPVVSPQIRSNGHSEDGEGPRLLAPIASASVSQRIKIWSLYIALLNSILDLTDEEGDHGIGSKRFKQLGSEVRDGHVWEAVVRDGYGGREGSVDSEVVYNLTTLLLGQASDQKSTQRRLETYLSASPDLDFSSHLQRSPSRKSRNNGTNTPRDLSSRVKIVELFTLHVLPRNDEWDYARSFIMNSDLLDEERREAFLQTLDELKDVEELEEPPNDDMIAEREEARKREYETQTQVNAVAGMRQVSDASVEQLSSHKRSTSEVDYGIDSPRHKSPPNGAINGGIQLPGQNPTRKILAPKSKPPPSSMSRARGRQAISPKSAKAAKAHSTGALPQARNMVRLLQNLAKNTIGNLTGNPAALLKMLIFILALLGVLGKAQVRERLQRTLGGSWAKLKGTVGMGMKVSYI</sequence>
<keyword evidence="4" id="KW-1185">Reference proteome</keyword>
<keyword evidence="2" id="KW-0472">Membrane</keyword>
<name>A0A0G2GNP3_PHACM</name>
<keyword evidence="2" id="KW-0812">Transmembrane</keyword>
<evidence type="ECO:0000313" key="4">
    <source>
        <dbReference type="Proteomes" id="UP000053317"/>
    </source>
</evidence>
<protein>
    <submittedName>
        <fullName evidence="3">Putative peroxin 26</fullName>
    </submittedName>
</protein>
<accession>A0A0G2GNP3</accession>
<keyword evidence="2" id="KW-1133">Transmembrane helix</keyword>
<feature type="region of interest" description="Disordered" evidence="1">
    <location>
        <begin position="153"/>
        <end position="176"/>
    </location>
</feature>
<dbReference type="AlphaFoldDB" id="A0A0G2GNP3"/>
<comment type="caution">
    <text evidence="3">The sequence shown here is derived from an EMBL/GenBank/DDBJ whole genome shotgun (WGS) entry which is preliminary data.</text>
</comment>
<dbReference type="OrthoDB" id="3981028at2759"/>
<feature type="region of interest" description="Disordered" evidence="1">
    <location>
        <begin position="272"/>
        <end position="352"/>
    </location>
</feature>
<gene>
    <name evidence="3" type="ORF">UCRPC4_g04904</name>
</gene>